<evidence type="ECO:0000313" key="1">
    <source>
        <dbReference type="EMBL" id="ONH23080.1"/>
    </source>
</evidence>
<protein>
    <submittedName>
        <fullName evidence="1">Uncharacterized protein</fullName>
    </submittedName>
</protein>
<evidence type="ECO:0000313" key="2">
    <source>
        <dbReference type="Proteomes" id="UP000188929"/>
    </source>
</evidence>
<dbReference type="EMBL" id="MOMC01000092">
    <property type="protein sequence ID" value="ONH23080.1"/>
    <property type="molecule type" value="Genomic_DNA"/>
</dbReference>
<sequence length="117" mass="12750">MSISQSVWFRVRDGWPGQHTRLARDRLARDRLARDRLDRDWDGELSVATTVTLTLTGTGVPFPAPGRAGAGTLVRSGDTILQFDEENFATDVRGGGRSGRVTVGRDLMTFSIGETAS</sequence>
<comment type="caution">
    <text evidence="1">The sequence shown here is derived from an EMBL/GenBank/DDBJ whole genome shotgun (WGS) entry which is preliminary data.</text>
</comment>
<accession>A0A1V2I2X5</accession>
<dbReference type="STRING" id="1834516.BL253_33900"/>
<proteinExistence type="predicted"/>
<gene>
    <name evidence="1" type="ORF">BL253_33900</name>
</gene>
<keyword evidence="2" id="KW-1185">Reference proteome</keyword>
<dbReference type="AlphaFoldDB" id="A0A1V2I2X5"/>
<name>A0A1V2I2X5_9ACTN</name>
<organism evidence="1 2">
    <name type="scientific">Pseudofrankia asymbiotica</name>
    <dbReference type="NCBI Taxonomy" id="1834516"/>
    <lineage>
        <taxon>Bacteria</taxon>
        <taxon>Bacillati</taxon>
        <taxon>Actinomycetota</taxon>
        <taxon>Actinomycetes</taxon>
        <taxon>Frankiales</taxon>
        <taxon>Frankiaceae</taxon>
        <taxon>Pseudofrankia</taxon>
    </lineage>
</organism>
<reference evidence="2" key="1">
    <citation type="submission" date="2016-10" db="EMBL/GenBank/DDBJ databases">
        <title>Frankia sp. NRRL B-16386 Genome sequencing.</title>
        <authorList>
            <person name="Ghodhbane-Gtari F."/>
            <person name="Swanson E."/>
            <person name="Gueddou A."/>
            <person name="Hezbri K."/>
            <person name="Ktari K."/>
            <person name="Nouioui I."/>
            <person name="Morris K."/>
            <person name="Simpson S."/>
            <person name="Abebe-Akele F."/>
            <person name="Thomas K."/>
            <person name="Gtari M."/>
            <person name="Tisa L.S."/>
        </authorList>
    </citation>
    <scope>NUCLEOTIDE SEQUENCE [LARGE SCALE GENOMIC DNA]</scope>
    <source>
        <strain evidence="2">NRRL B-16386</strain>
    </source>
</reference>
<dbReference type="RefSeq" id="WP_076821846.1">
    <property type="nucleotide sequence ID" value="NZ_MOMC01000092.1"/>
</dbReference>
<dbReference type="Proteomes" id="UP000188929">
    <property type="component" value="Unassembled WGS sequence"/>
</dbReference>